<keyword evidence="10" id="KW-1185">Reference proteome</keyword>
<dbReference type="PANTHER" id="PTHR30026">
    <property type="entry name" value="OUTER MEMBRANE PROTEIN TOLC"/>
    <property type="match status" value="1"/>
</dbReference>
<comment type="similarity">
    <text evidence="2">Belongs to the outer membrane factor (OMF) (TC 1.B.17) family.</text>
</comment>
<sequence>MKQIKFFALLLSILSFSVNAQEFLEKQGAVNIALENNYDIKVSNNDLEAAKNSSSIYNSGYLPSVFASGGAEYQDQMSEIEFQNGETQDDIENTTNAYSASVGVDYLLFDGFGRKYNYKKLQEQYNISEIRVRQVIENTLLGLLISYYDVARLTENKINLQQSLAISKSQLLREQYGYQYGQKTQLDVLNSEVNVNQDSINLLNIQRELANAKRDLNVILGRDVNVDFEVDTSVSYNLNLTYDKMLESAKTKNTLLLQAEKNVTLSDYDLKINKSSWIPNVGVNGAYNWRDSNTDSNISNPFSLASITSTGIIGGVSVSWNIFDGGLTKTRVQNAKIAIDNSNIERELIQKDLERNVANAWETYQNSLFVLSAEAKNVETNKRNFARSEEQFKLGQIITVEFRLAQVNLLSAINSYNQAKYTAKVAELRLLQLGGNLIGASY</sequence>
<evidence type="ECO:0000256" key="3">
    <source>
        <dbReference type="ARBA" id="ARBA00022448"/>
    </source>
</evidence>
<keyword evidence="3" id="KW-0813">Transport</keyword>
<evidence type="ECO:0000313" key="10">
    <source>
        <dbReference type="Proteomes" id="UP001474120"/>
    </source>
</evidence>
<dbReference type="EMBL" id="JBCDNA010000001">
    <property type="protein sequence ID" value="MEL4455133.1"/>
    <property type="molecule type" value="Genomic_DNA"/>
</dbReference>
<keyword evidence="5" id="KW-0812">Transmembrane</keyword>
<feature type="signal peptide" evidence="8">
    <location>
        <begin position="1"/>
        <end position="20"/>
    </location>
</feature>
<evidence type="ECO:0000256" key="1">
    <source>
        <dbReference type="ARBA" id="ARBA00004442"/>
    </source>
</evidence>
<keyword evidence="7" id="KW-0998">Cell outer membrane</keyword>
<dbReference type="Gene3D" id="1.20.1600.10">
    <property type="entry name" value="Outer membrane efflux proteins (OEP)"/>
    <property type="match status" value="1"/>
</dbReference>
<evidence type="ECO:0000256" key="6">
    <source>
        <dbReference type="ARBA" id="ARBA00023136"/>
    </source>
</evidence>
<dbReference type="InterPro" id="IPR003423">
    <property type="entry name" value="OMP_efflux"/>
</dbReference>
<evidence type="ECO:0000256" key="2">
    <source>
        <dbReference type="ARBA" id="ARBA00007613"/>
    </source>
</evidence>
<feature type="chain" id="PRO_5047181976" evidence="8">
    <location>
        <begin position="21"/>
        <end position="442"/>
    </location>
</feature>
<evidence type="ECO:0000256" key="4">
    <source>
        <dbReference type="ARBA" id="ARBA00022452"/>
    </source>
</evidence>
<dbReference type="Proteomes" id="UP001474120">
    <property type="component" value="Unassembled WGS sequence"/>
</dbReference>
<dbReference type="RefSeq" id="WP_342158902.1">
    <property type="nucleotide sequence ID" value="NZ_JBCDNA010000001.1"/>
</dbReference>
<dbReference type="SUPFAM" id="SSF56954">
    <property type="entry name" value="Outer membrane efflux proteins (OEP)"/>
    <property type="match status" value="1"/>
</dbReference>
<comment type="caution">
    <text evidence="9">The sequence shown here is derived from an EMBL/GenBank/DDBJ whole genome shotgun (WGS) entry which is preliminary data.</text>
</comment>
<dbReference type="InterPro" id="IPR051906">
    <property type="entry name" value="TolC-like"/>
</dbReference>
<reference evidence="9 10" key="1">
    <citation type="submission" date="2024-04" db="EMBL/GenBank/DDBJ databases">
        <title>whole genome sequencing of Lutimonas vermicola strain IMCC1616.</title>
        <authorList>
            <person name="Bae S.S."/>
        </authorList>
    </citation>
    <scope>NUCLEOTIDE SEQUENCE [LARGE SCALE GENOMIC DNA]</scope>
    <source>
        <strain evidence="9 10">IMCC1616</strain>
    </source>
</reference>
<organism evidence="9 10">
    <name type="scientific">Lutimonas vermicola</name>
    <dbReference type="NCBI Taxonomy" id="414288"/>
    <lineage>
        <taxon>Bacteria</taxon>
        <taxon>Pseudomonadati</taxon>
        <taxon>Bacteroidota</taxon>
        <taxon>Flavobacteriia</taxon>
        <taxon>Flavobacteriales</taxon>
        <taxon>Flavobacteriaceae</taxon>
        <taxon>Lutimonas</taxon>
    </lineage>
</organism>
<evidence type="ECO:0000256" key="8">
    <source>
        <dbReference type="SAM" id="SignalP"/>
    </source>
</evidence>
<accession>A0ABU9KY60</accession>
<proteinExistence type="inferred from homology"/>
<comment type="subcellular location">
    <subcellularLocation>
        <location evidence="1">Cell outer membrane</location>
    </subcellularLocation>
</comment>
<evidence type="ECO:0000256" key="7">
    <source>
        <dbReference type="ARBA" id="ARBA00023237"/>
    </source>
</evidence>
<name>A0ABU9KY60_9FLAO</name>
<keyword evidence="4" id="KW-1134">Transmembrane beta strand</keyword>
<dbReference type="Pfam" id="PF02321">
    <property type="entry name" value="OEP"/>
    <property type="match status" value="2"/>
</dbReference>
<evidence type="ECO:0000313" key="9">
    <source>
        <dbReference type="EMBL" id="MEL4455133.1"/>
    </source>
</evidence>
<keyword evidence="6" id="KW-0472">Membrane</keyword>
<gene>
    <name evidence="9" type="ORF">AABB81_04450</name>
</gene>
<protein>
    <submittedName>
        <fullName evidence="9">TolC family protein</fullName>
    </submittedName>
</protein>
<evidence type="ECO:0000256" key="5">
    <source>
        <dbReference type="ARBA" id="ARBA00022692"/>
    </source>
</evidence>
<keyword evidence="8" id="KW-0732">Signal</keyword>
<dbReference type="PANTHER" id="PTHR30026:SF20">
    <property type="entry name" value="OUTER MEMBRANE PROTEIN TOLC"/>
    <property type="match status" value="1"/>
</dbReference>